<accession>A0AAJ0ICN9</accession>
<feature type="transmembrane region" description="Helical" evidence="2">
    <location>
        <begin position="108"/>
        <end position="125"/>
    </location>
</feature>
<feature type="transmembrane region" description="Helical" evidence="2">
    <location>
        <begin position="41"/>
        <end position="63"/>
    </location>
</feature>
<keyword evidence="2" id="KW-0472">Membrane</keyword>
<feature type="compositionally biased region" description="Polar residues" evidence="1">
    <location>
        <begin position="357"/>
        <end position="369"/>
    </location>
</feature>
<dbReference type="RefSeq" id="XP_062695457.1">
    <property type="nucleotide sequence ID" value="XM_062841771.1"/>
</dbReference>
<protein>
    <recommendedName>
        <fullName evidence="5">RGS domain-containing protein</fullName>
    </recommendedName>
</protein>
<evidence type="ECO:0000313" key="3">
    <source>
        <dbReference type="EMBL" id="KAK3497193.1"/>
    </source>
</evidence>
<feature type="transmembrane region" description="Helical" evidence="2">
    <location>
        <begin position="300"/>
        <end position="318"/>
    </location>
</feature>
<feature type="transmembrane region" description="Helical" evidence="2">
    <location>
        <begin position="263"/>
        <end position="285"/>
    </location>
</feature>
<name>A0AAJ0ICN9_9PEZI</name>
<sequence length="656" mass="74196">MFVPRLLQRADFSAAQAQVVGSEFGTTPDTKPGPRLNAIGIWWIVWGAIWTTAVVAGMVFLWLKRDLPTLRIRGLALSFAGITLLHLYWISVQLGYSIGPMAPEVAEFWIMSIWFPFGIALFQAGNSQFLHVARAQARYARPLSQMESRFDEKHAQQPPQKLTFIARLRKMDYSKRMFACVTIGMIVQLFVVIFIYMISRKFHPSFGIPGTEVSGTPMEIAMQQGRGWEWWPSLFWQFLWAWVIAPIILWKSRGIHDTHGWQLQTMACCIAGLPAAPMWLIALYVPGMAPVNAVFVPPQWIALSIMFMEIFTIFVPCWQVRKHNNLRQETLDSIATWESKKLRARNGDSNAERRGSENSGPTLSPTSTKVGEHHFTSGVRDSWKKLSTMEMGQASQPDFKNATDDSVLTMSALEHVLEKNPEPLRQFSARRDFSGENIAFLTAVAEWKAALPPPFVRNRHNAEPDVVRQQFTKALRIYAEFISTRDAEFPINIAWHELRKLEGIFERAARNMYGDINRGGATPFAEVDWSGSNQPTNDSEVNIVSKSDSLAVSMTPMGEFKSVETLPLDDPPPTSHATHPRNAAHYYSGDIPQTFDAAVFDAAQSSIKYLVLTNTWPKYVRERRDSGDSFVSQDETVRSRKSLHKALGFLKPLIRA</sequence>
<feature type="region of interest" description="Disordered" evidence="1">
    <location>
        <begin position="342"/>
        <end position="374"/>
    </location>
</feature>
<dbReference type="InterPro" id="IPR044926">
    <property type="entry name" value="RGS_subdomain_2"/>
</dbReference>
<evidence type="ECO:0000256" key="1">
    <source>
        <dbReference type="SAM" id="MobiDB-lite"/>
    </source>
</evidence>
<gene>
    <name evidence="3" type="ORF">B0T23DRAFT_77526</name>
</gene>
<comment type="caution">
    <text evidence="3">The sequence shown here is derived from an EMBL/GenBank/DDBJ whole genome shotgun (WGS) entry which is preliminary data.</text>
</comment>
<feature type="transmembrane region" description="Helical" evidence="2">
    <location>
        <begin position="75"/>
        <end position="96"/>
    </location>
</feature>
<dbReference type="EMBL" id="JAULSX010000002">
    <property type="protein sequence ID" value="KAK3497193.1"/>
    <property type="molecule type" value="Genomic_DNA"/>
</dbReference>
<keyword evidence="4" id="KW-1185">Reference proteome</keyword>
<dbReference type="SUPFAM" id="SSF48097">
    <property type="entry name" value="Regulator of G-protein signaling, RGS"/>
    <property type="match status" value="1"/>
</dbReference>
<dbReference type="CDD" id="cd08734">
    <property type="entry name" value="RGS-like_1"/>
    <property type="match status" value="1"/>
</dbReference>
<organism evidence="3 4">
    <name type="scientific">Neurospora hispaniola</name>
    <dbReference type="NCBI Taxonomy" id="588809"/>
    <lineage>
        <taxon>Eukaryota</taxon>
        <taxon>Fungi</taxon>
        <taxon>Dikarya</taxon>
        <taxon>Ascomycota</taxon>
        <taxon>Pezizomycotina</taxon>
        <taxon>Sordariomycetes</taxon>
        <taxon>Sordariomycetidae</taxon>
        <taxon>Sordariales</taxon>
        <taxon>Sordariaceae</taxon>
        <taxon>Neurospora</taxon>
    </lineage>
</organism>
<dbReference type="Proteomes" id="UP001285908">
    <property type="component" value="Unassembled WGS sequence"/>
</dbReference>
<evidence type="ECO:0000256" key="2">
    <source>
        <dbReference type="SAM" id="Phobius"/>
    </source>
</evidence>
<dbReference type="GeneID" id="87879393"/>
<evidence type="ECO:0008006" key="5">
    <source>
        <dbReference type="Google" id="ProtNLM"/>
    </source>
</evidence>
<evidence type="ECO:0000313" key="4">
    <source>
        <dbReference type="Proteomes" id="UP001285908"/>
    </source>
</evidence>
<keyword evidence="2" id="KW-1133">Transmembrane helix</keyword>
<proteinExistence type="predicted"/>
<dbReference type="AlphaFoldDB" id="A0AAJ0ICN9"/>
<feature type="transmembrane region" description="Helical" evidence="2">
    <location>
        <begin position="234"/>
        <end position="251"/>
    </location>
</feature>
<reference evidence="3 4" key="1">
    <citation type="journal article" date="2023" name="Mol. Phylogenet. Evol.">
        <title>Genome-scale phylogeny and comparative genomics of the fungal order Sordariales.</title>
        <authorList>
            <person name="Hensen N."/>
            <person name="Bonometti L."/>
            <person name="Westerberg I."/>
            <person name="Brannstrom I.O."/>
            <person name="Guillou S."/>
            <person name="Cros-Aarteil S."/>
            <person name="Calhoun S."/>
            <person name="Haridas S."/>
            <person name="Kuo A."/>
            <person name="Mondo S."/>
            <person name="Pangilinan J."/>
            <person name="Riley R."/>
            <person name="LaButti K."/>
            <person name="Andreopoulos B."/>
            <person name="Lipzen A."/>
            <person name="Chen C."/>
            <person name="Yan M."/>
            <person name="Daum C."/>
            <person name="Ng V."/>
            <person name="Clum A."/>
            <person name="Steindorff A."/>
            <person name="Ohm R.A."/>
            <person name="Martin F."/>
            <person name="Silar P."/>
            <person name="Natvig D.O."/>
            <person name="Lalanne C."/>
            <person name="Gautier V."/>
            <person name="Ament-Velasquez S.L."/>
            <person name="Kruys A."/>
            <person name="Hutchinson M.I."/>
            <person name="Powell A.J."/>
            <person name="Barry K."/>
            <person name="Miller A.N."/>
            <person name="Grigoriev I.V."/>
            <person name="Debuchy R."/>
            <person name="Gladieux P."/>
            <person name="Hiltunen Thoren M."/>
            <person name="Johannesson H."/>
        </authorList>
    </citation>
    <scope>NUCLEOTIDE SEQUENCE [LARGE SCALE GENOMIC DNA]</scope>
    <source>
        <strain evidence="3 4">FGSC 10403</strain>
    </source>
</reference>
<keyword evidence="2" id="KW-0812">Transmembrane</keyword>
<dbReference type="InterPro" id="IPR036305">
    <property type="entry name" value="RGS_sf"/>
</dbReference>
<dbReference type="Gene3D" id="1.10.167.10">
    <property type="entry name" value="Regulator of G-protein Signalling 4, domain 2"/>
    <property type="match status" value="1"/>
</dbReference>
<feature type="transmembrane region" description="Helical" evidence="2">
    <location>
        <begin position="177"/>
        <end position="198"/>
    </location>
</feature>